<dbReference type="Proteomes" id="UP000193144">
    <property type="component" value="Unassembled WGS sequence"/>
</dbReference>
<gene>
    <name evidence="2" type="ORF">BCR34DRAFT_393488</name>
</gene>
<keyword evidence="3" id="KW-1185">Reference proteome</keyword>
<name>A0A1Y1ZE26_9PLEO</name>
<reference evidence="2 3" key="1">
    <citation type="submission" date="2016-07" db="EMBL/GenBank/DDBJ databases">
        <title>Pervasive Adenine N6-methylation of Active Genes in Fungi.</title>
        <authorList>
            <consortium name="DOE Joint Genome Institute"/>
            <person name="Mondo S.J."/>
            <person name="Dannebaum R.O."/>
            <person name="Kuo R.C."/>
            <person name="Labutti K."/>
            <person name="Haridas S."/>
            <person name="Kuo A."/>
            <person name="Salamov A."/>
            <person name="Ahrendt S.R."/>
            <person name="Lipzen A."/>
            <person name="Sullivan W."/>
            <person name="Andreopoulos W.B."/>
            <person name="Clum A."/>
            <person name="Lindquist E."/>
            <person name="Daum C."/>
            <person name="Ramamoorthy G.K."/>
            <person name="Gryganskyi A."/>
            <person name="Culley D."/>
            <person name="Magnuson J.K."/>
            <person name="James T.Y."/>
            <person name="O'Malley M.A."/>
            <person name="Stajich J.E."/>
            <person name="Spatafora J.W."/>
            <person name="Visel A."/>
            <person name="Grigoriev I.V."/>
        </authorList>
    </citation>
    <scope>NUCLEOTIDE SEQUENCE [LARGE SCALE GENOMIC DNA]</scope>
    <source>
        <strain evidence="2 3">CBS 115471</strain>
    </source>
</reference>
<accession>A0A1Y1ZE26</accession>
<evidence type="ECO:0000256" key="1">
    <source>
        <dbReference type="SAM" id="MobiDB-lite"/>
    </source>
</evidence>
<organism evidence="2 3">
    <name type="scientific">Clohesyomyces aquaticus</name>
    <dbReference type="NCBI Taxonomy" id="1231657"/>
    <lineage>
        <taxon>Eukaryota</taxon>
        <taxon>Fungi</taxon>
        <taxon>Dikarya</taxon>
        <taxon>Ascomycota</taxon>
        <taxon>Pezizomycotina</taxon>
        <taxon>Dothideomycetes</taxon>
        <taxon>Pleosporomycetidae</taxon>
        <taxon>Pleosporales</taxon>
        <taxon>Lindgomycetaceae</taxon>
        <taxon>Clohesyomyces</taxon>
    </lineage>
</organism>
<dbReference type="AlphaFoldDB" id="A0A1Y1ZE26"/>
<sequence>MHGDWSTVGEWHIARAHSLARRYRANSGQNGQCGRRNGCENEWLGDGAESSAPGSLFEPLTRGKPLLLLHVKINLATSMGLIVRSAGSPKETTMTGNGVTIGPATGELAERNTSGAAGPEPGRGRTPFNQRDGLKFGSANCYPQEASHLR</sequence>
<evidence type="ECO:0000313" key="3">
    <source>
        <dbReference type="Proteomes" id="UP000193144"/>
    </source>
</evidence>
<protein>
    <submittedName>
        <fullName evidence="2">Uncharacterized protein</fullName>
    </submittedName>
</protein>
<dbReference type="EMBL" id="MCFA01000099">
    <property type="protein sequence ID" value="ORY08530.1"/>
    <property type="molecule type" value="Genomic_DNA"/>
</dbReference>
<comment type="caution">
    <text evidence="2">The sequence shown here is derived from an EMBL/GenBank/DDBJ whole genome shotgun (WGS) entry which is preliminary data.</text>
</comment>
<feature type="region of interest" description="Disordered" evidence="1">
    <location>
        <begin position="86"/>
        <end position="150"/>
    </location>
</feature>
<proteinExistence type="predicted"/>
<evidence type="ECO:0000313" key="2">
    <source>
        <dbReference type="EMBL" id="ORY08530.1"/>
    </source>
</evidence>